<comment type="caution">
    <text evidence="2">The sequence shown here is derived from an EMBL/GenBank/DDBJ whole genome shotgun (WGS) entry which is preliminary data.</text>
</comment>
<proteinExistence type="predicted"/>
<keyword evidence="3" id="KW-1185">Reference proteome</keyword>
<feature type="transmembrane region" description="Helical" evidence="1">
    <location>
        <begin position="47"/>
        <end position="64"/>
    </location>
</feature>
<feature type="transmembrane region" description="Helical" evidence="1">
    <location>
        <begin position="12"/>
        <end position="35"/>
    </location>
</feature>
<evidence type="ECO:0000313" key="3">
    <source>
        <dbReference type="Proteomes" id="UP001165427"/>
    </source>
</evidence>
<dbReference type="Proteomes" id="UP001165427">
    <property type="component" value="Unassembled WGS sequence"/>
</dbReference>
<dbReference type="EMBL" id="JALJRB010000002">
    <property type="protein sequence ID" value="MCJ8499605.1"/>
    <property type="molecule type" value="Genomic_DNA"/>
</dbReference>
<accession>A0AA41UHH5</accession>
<dbReference type="RefSeq" id="WP_246902992.1">
    <property type="nucleotide sequence ID" value="NZ_JALJRB010000002.1"/>
</dbReference>
<sequence length="77" mass="9200">MQTNDQKQRLMVFLKAGLPYTIVGIVVIFLGIWAIKSVFEDAKHLNLILFGWIAVFWFVYQPLFRRRIQQVKRSMDR</sequence>
<dbReference type="AlphaFoldDB" id="A0AA41UHH5"/>
<gene>
    <name evidence="2" type="ORF">MRX98_03390</name>
</gene>
<keyword evidence="1" id="KW-1133">Transmembrane helix</keyword>
<protein>
    <submittedName>
        <fullName evidence="2">Uncharacterized protein</fullName>
    </submittedName>
</protein>
<reference evidence="2" key="1">
    <citation type="submission" date="2022-04" db="EMBL/GenBank/DDBJ databases">
        <title>Desulfatitalea alkaliphila sp. nov., a novel anaerobic sulfate-reducing bacterium isolated from terrestrial mud volcano, Taman Peninsula, Russia.</title>
        <authorList>
            <person name="Khomyakova M.A."/>
            <person name="Merkel A.Y."/>
            <person name="Slobodkin A.I."/>
        </authorList>
    </citation>
    <scope>NUCLEOTIDE SEQUENCE</scope>
    <source>
        <strain evidence="2">M08but</strain>
    </source>
</reference>
<organism evidence="2 3">
    <name type="scientific">Desulfatitalea alkaliphila</name>
    <dbReference type="NCBI Taxonomy" id="2929485"/>
    <lineage>
        <taxon>Bacteria</taxon>
        <taxon>Pseudomonadati</taxon>
        <taxon>Thermodesulfobacteriota</taxon>
        <taxon>Desulfobacteria</taxon>
        <taxon>Desulfobacterales</taxon>
        <taxon>Desulfosarcinaceae</taxon>
        <taxon>Desulfatitalea</taxon>
    </lineage>
</organism>
<evidence type="ECO:0000313" key="2">
    <source>
        <dbReference type="EMBL" id="MCJ8499605.1"/>
    </source>
</evidence>
<keyword evidence="1" id="KW-0812">Transmembrane</keyword>
<evidence type="ECO:0000256" key="1">
    <source>
        <dbReference type="SAM" id="Phobius"/>
    </source>
</evidence>
<keyword evidence="1" id="KW-0472">Membrane</keyword>
<name>A0AA41UHH5_9BACT</name>